<organism evidence="1 2">
    <name type="scientific">Nepenthes gracilis</name>
    <name type="common">Slender pitcher plant</name>
    <dbReference type="NCBI Taxonomy" id="150966"/>
    <lineage>
        <taxon>Eukaryota</taxon>
        <taxon>Viridiplantae</taxon>
        <taxon>Streptophyta</taxon>
        <taxon>Embryophyta</taxon>
        <taxon>Tracheophyta</taxon>
        <taxon>Spermatophyta</taxon>
        <taxon>Magnoliopsida</taxon>
        <taxon>eudicotyledons</taxon>
        <taxon>Gunneridae</taxon>
        <taxon>Pentapetalae</taxon>
        <taxon>Caryophyllales</taxon>
        <taxon>Nepenthaceae</taxon>
        <taxon>Nepenthes</taxon>
    </lineage>
</organism>
<keyword evidence="2" id="KW-1185">Reference proteome</keyword>
<name>A0AAD3T1H8_NEPGR</name>
<accession>A0AAD3T1H8</accession>
<dbReference type="Proteomes" id="UP001279734">
    <property type="component" value="Unassembled WGS sequence"/>
</dbReference>
<gene>
    <name evidence="1" type="ORF">Nepgr_023135</name>
</gene>
<evidence type="ECO:0000313" key="1">
    <source>
        <dbReference type="EMBL" id="GMH21293.1"/>
    </source>
</evidence>
<reference evidence="1" key="1">
    <citation type="submission" date="2023-05" db="EMBL/GenBank/DDBJ databases">
        <title>Nepenthes gracilis genome sequencing.</title>
        <authorList>
            <person name="Fukushima K."/>
        </authorList>
    </citation>
    <scope>NUCLEOTIDE SEQUENCE</scope>
    <source>
        <strain evidence="1">SING2019-196</strain>
    </source>
</reference>
<comment type="caution">
    <text evidence="1">The sequence shown here is derived from an EMBL/GenBank/DDBJ whole genome shotgun (WGS) entry which is preliminary data.</text>
</comment>
<proteinExistence type="predicted"/>
<dbReference type="EMBL" id="BSYO01000023">
    <property type="protein sequence ID" value="GMH21293.1"/>
    <property type="molecule type" value="Genomic_DNA"/>
</dbReference>
<protein>
    <submittedName>
        <fullName evidence="1">Uncharacterized protein</fullName>
    </submittedName>
</protein>
<evidence type="ECO:0000313" key="2">
    <source>
        <dbReference type="Proteomes" id="UP001279734"/>
    </source>
</evidence>
<dbReference type="AlphaFoldDB" id="A0AAD3T1H8"/>
<sequence length="100" mass="11448">MHSGKNSHRQVALRPTAFRKIRFRRMYSGNFSLRTQHLSDPRTPSNALRFPPPVLAHSEAKKRTGQIAIRSLDTSKMHSGYLHSGQFHQHMSPLLTASRM</sequence>